<dbReference type="EMBL" id="JAATJN010000001">
    <property type="protein sequence ID" value="NJC56960.1"/>
    <property type="molecule type" value="Genomic_DNA"/>
</dbReference>
<keyword evidence="2" id="KW-1185">Reference proteome</keyword>
<proteinExistence type="predicted"/>
<dbReference type="Proteomes" id="UP000576792">
    <property type="component" value="Unassembled WGS sequence"/>
</dbReference>
<accession>A0A846S0G5</accession>
<reference evidence="1 2" key="1">
    <citation type="submission" date="2020-03" db="EMBL/GenBank/DDBJ databases">
        <title>Sequencing the genomes of 1000 actinobacteria strains.</title>
        <authorList>
            <person name="Klenk H.-P."/>
        </authorList>
    </citation>
    <scope>NUCLEOTIDE SEQUENCE [LARGE SCALE GENOMIC DNA]</scope>
    <source>
        <strain evidence="1 2">DSM 18964</strain>
    </source>
</reference>
<dbReference type="RefSeq" id="WP_167950753.1">
    <property type="nucleotide sequence ID" value="NZ_BAAAPQ010000012.1"/>
</dbReference>
<comment type="caution">
    <text evidence="1">The sequence shown here is derived from an EMBL/GenBank/DDBJ whole genome shotgun (WGS) entry which is preliminary data.</text>
</comment>
<name>A0A846S0G5_9MICO</name>
<evidence type="ECO:0000313" key="1">
    <source>
        <dbReference type="EMBL" id="NJC56960.1"/>
    </source>
</evidence>
<sequence length="172" mass="17527">MDELPPLAGLGGWGIDRGIDARTGELLEGEDWVRAVGELAPADRAACESAHPAIAVGLLHAHAAGVQIRPSGSSDDLLIPIDLSAASAENSPLAPVPGAAAVDGQLVRGITTGDAADVGVAIAAAEDVHADLELLDAAAGLMMAREPSAYAFRTVFDERVHEVRSLCGTGTY</sequence>
<evidence type="ECO:0000313" key="2">
    <source>
        <dbReference type="Proteomes" id="UP000576792"/>
    </source>
</evidence>
<organism evidence="1 2">
    <name type="scientific">Brevibacterium marinum</name>
    <dbReference type="NCBI Taxonomy" id="418643"/>
    <lineage>
        <taxon>Bacteria</taxon>
        <taxon>Bacillati</taxon>
        <taxon>Actinomycetota</taxon>
        <taxon>Actinomycetes</taxon>
        <taxon>Micrococcales</taxon>
        <taxon>Brevibacteriaceae</taxon>
        <taxon>Brevibacterium</taxon>
    </lineage>
</organism>
<protein>
    <submittedName>
        <fullName evidence="1">Uncharacterized protein</fullName>
    </submittedName>
</protein>
<dbReference type="AlphaFoldDB" id="A0A846S0G5"/>
<gene>
    <name evidence="1" type="ORF">BKA07_001995</name>
</gene>